<dbReference type="InterPro" id="IPR029044">
    <property type="entry name" value="Nucleotide-diphossugar_trans"/>
</dbReference>
<comment type="caution">
    <text evidence="2">The sequence shown here is derived from an EMBL/GenBank/DDBJ whole genome shotgun (WGS) entry which is preliminary data.</text>
</comment>
<evidence type="ECO:0000313" key="3">
    <source>
        <dbReference type="Proteomes" id="UP000035722"/>
    </source>
</evidence>
<sequence>MRYDSSTFGVIALAAYQPDWELFKTQLRSIQNQTHSQFQCLISADGGLAEIRDFVDREFGGDERFRVLGFEERLGFYGNFERVLQHIPAEAAWVALSDQDDSWYPSKLEVLLPHLNDVSLVGGQARVVRLPANEVVTESTQRKNVDLAALLAQNQVTGGLCVFQRDLLDLALPFPRLNTVSQVHDHWLAVCAKATGGALVVDDVVQDYVQHGGNVLGEVGGRKSIFKSIEHVAALSRKFQGSSGPFAMLQTANDLSFGWRRVMADALRARVARDAPGLEHGLAGFETGHGWVPTSRVLLSGLRSGNIALPCFIEFVAGAPVEVFSRRGMRRGRSSGARSTHL</sequence>
<dbReference type="Proteomes" id="UP000035722">
    <property type="component" value="Unassembled WGS sequence"/>
</dbReference>
<dbReference type="EMBL" id="CAQI01000038">
    <property type="protein sequence ID" value="CCQ45569.1"/>
    <property type="molecule type" value="Genomic_DNA"/>
</dbReference>
<proteinExistence type="predicted"/>
<accession>A0A024H1C8</accession>
<name>A0A024H1C8_9MICC</name>
<reference evidence="3" key="1">
    <citation type="journal article" date="2014" name="Genome Announc.">
        <title>Genome Sequence of Arthrobacter siccitolerans 4J27, a Xeroprotectant-Producing Desiccation-Tolerant Microorganism.</title>
        <authorList>
            <person name="Manzanera M."/>
            <person name="Santa-Cruz-Calvo L."/>
            <person name="Vilchez J.I."/>
            <person name="Garcia-Fontana C."/>
            <person name="Silva-Castro G.A."/>
            <person name="Calvo C."/>
            <person name="Gonzalez-Lopez J."/>
        </authorList>
    </citation>
    <scope>NUCLEOTIDE SEQUENCE [LARGE SCALE GENOMIC DNA]</scope>
    <source>
        <strain evidence="3">4J27</strain>
    </source>
</reference>
<dbReference type="Gene3D" id="3.90.550.10">
    <property type="entry name" value="Spore Coat Polysaccharide Biosynthesis Protein SpsA, Chain A"/>
    <property type="match status" value="1"/>
</dbReference>
<dbReference type="RefSeq" id="WP_050054563.1">
    <property type="nucleotide sequence ID" value="NZ_CAQI01000038.1"/>
</dbReference>
<dbReference type="OrthoDB" id="153025at2"/>
<dbReference type="AlphaFoldDB" id="A0A024H1C8"/>
<dbReference type="STRING" id="861266.ARTSIC4J27_1515"/>
<protein>
    <submittedName>
        <fullName evidence="2">Glycosyl transferase 2 family protein</fullName>
    </submittedName>
</protein>
<dbReference type="InterPro" id="IPR001173">
    <property type="entry name" value="Glyco_trans_2-like"/>
</dbReference>
<evidence type="ECO:0000259" key="1">
    <source>
        <dbReference type="Pfam" id="PF00535"/>
    </source>
</evidence>
<keyword evidence="3" id="KW-1185">Reference proteome</keyword>
<gene>
    <name evidence="2" type="ORF">ARTSIC4J27_1515</name>
</gene>
<evidence type="ECO:0000313" key="2">
    <source>
        <dbReference type="EMBL" id="CCQ45569.1"/>
    </source>
</evidence>
<dbReference type="Pfam" id="PF00535">
    <property type="entry name" value="Glycos_transf_2"/>
    <property type="match status" value="1"/>
</dbReference>
<organism evidence="2 3">
    <name type="scientific">Pseudarthrobacter siccitolerans</name>
    <dbReference type="NCBI Taxonomy" id="861266"/>
    <lineage>
        <taxon>Bacteria</taxon>
        <taxon>Bacillati</taxon>
        <taxon>Actinomycetota</taxon>
        <taxon>Actinomycetes</taxon>
        <taxon>Micrococcales</taxon>
        <taxon>Micrococcaceae</taxon>
        <taxon>Pseudarthrobacter</taxon>
    </lineage>
</organism>
<feature type="domain" description="Glycosyltransferase 2-like" evidence="1">
    <location>
        <begin position="22"/>
        <end position="128"/>
    </location>
</feature>
<dbReference type="SUPFAM" id="SSF53448">
    <property type="entry name" value="Nucleotide-diphospho-sugar transferases"/>
    <property type="match status" value="1"/>
</dbReference>
<dbReference type="GO" id="GO:0016740">
    <property type="term" value="F:transferase activity"/>
    <property type="evidence" value="ECO:0007669"/>
    <property type="project" value="UniProtKB-KW"/>
</dbReference>
<keyword evidence="2" id="KW-0808">Transferase</keyword>